<dbReference type="GO" id="GO:0004177">
    <property type="term" value="F:aminopeptidase activity"/>
    <property type="evidence" value="ECO:0007669"/>
    <property type="project" value="UniProtKB-KW"/>
</dbReference>
<evidence type="ECO:0000313" key="3">
    <source>
        <dbReference type="EMBL" id="XBG61320.1"/>
    </source>
</evidence>
<dbReference type="EMBL" id="CP157199">
    <property type="protein sequence ID" value="XBG61297.1"/>
    <property type="molecule type" value="Genomic_DNA"/>
</dbReference>
<feature type="domain" description="Peptidase M1 membrane alanine aminopeptidase" evidence="1">
    <location>
        <begin position="291"/>
        <end position="413"/>
    </location>
</feature>
<keyword evidence="2" id="KW-0378">Hydrolase</keyword>
<dbReference type="InterPro" id="IPR027268">
    <property type="entry name" value="Peptidase_M4/M1_CTD_sf"/>
</dbReference>
<dbReference type="InterPro" id="IPR014782">
    <property type="entry name" value="Peptidase_M1_dom"/>
</dbReference>
<dbReference type="SUPFAM" id="SSF55486">
    <property type="entry name" value="Metalloproteases ('zincins'), catalytic domain"/>
    <property type="match status" value="1"/>
</dbReference>
<evidence type="ECO:0000259" key="1">
    <source>
        <dbReference type="Pfam" id="PF01433"/>
    </source>
</evidence>
<dbReference type="RefSeq" id="WP_347923753.1">
    <property type="nucleotide sequence ID" value="NZ_CP157199.1"/>
</dbReference>
<dbReference type="Gene3D" id="1.10.390.10">
    <property type="entry name" value="Neutral Protease Domain 2"/>
    <property type="match status" value="1"/>
</dbReference>
<gene>
    <name evidence="3" type="ORF">ABGB03_00090</name>
    <name evidence="2" type="ORF">ABGB03_15695</name>
</gene>
<keyword evidence="2" id="KW-0031">Aminopeptidase</keyword>
<dbReference type="EMBL" id="CP157199">
    <property type="protein sequence ID" value="XBG61320.1"/>
    <property type="molecule type" value="Genomic_DNA"/>
</dbReference>
<dbReference type="GO" id="GO:0008237">
    <property type="term" value="F:metallopeptidase activity"/>
    <property type="evidence" value="ECO:0007669"/>
    <property type="project" value="InterPro"/>
</dbReference>
<sequence>MKIPKLLFLAVAFFIFGCKKELNNKIDYNISPISIEGKPMLKVNVTSNAELDGETTFLFFNDSWGEENLHNTIQSIKPLNIDSEVIVVKDSGWITIKHPKNIKTVNFEYIIKQDTEGDLTTNMIYRPVIQPAYFHVFAHSLFMIPLEYSNNKETTFDATLNWEKFPENYKLQNSFGTNERIQNLKNITESEFINSVFIGGDYRTYQLNINNNTVAFSTRGSWKVFKDSTMLQMLKKTITAQRDFWNDHSQQYFSVNLTPTIQEQGSSFQGSGLTNSFDCSASNNEHLQVEGLVYLFNHELLHNWLGHLIKNDNEEEQYWFSEGFTDYYTSKNISKFKIYDLDKSYYINKINEIIRLLYTSPVKESPNSDINYDNFWQSRDYEKLPYRRGALFAFYLDHKIKKDSQGKQSLDNLMLAIKEDAMYSNQKITHNYFVNKANGFLNDNIKPFFNKHIEEGKLFDLKTIFTDFKFEYDPSCSVFDLGFEFSEDKKSIKSVSIASKAYKAGLRQGDMVRSRSIYFGSTEHEAKFTIVRNGKEIDVKYYPVREANIPQLKNTKHNIELLTF</sequence>
<dbReference type="PROSITE" id="PS51257">
    <property type="entry name" value="PROKAR_LIPOPROTEIN"/>
    <property type="match status" value="1"/>
</dbReference>
<protein>
    <submittedName>
        <fullName evidence="2">M1 family aminopeptidase</fullName>
    </submittedName>
</protein>
<dbReference type="Pfam" id="PF01433">
    <property type="entry name" value="Peptidase_M1"/>
    <property type="match status" value="1"/>
</dbReference>
<evidence type="ECO:0000313" key="2">
    <source>
        <dbReference type="EMBL" id="XBG61297.1"/>
    </source>
</evidence>
<accession>A0AAU7BTG7</accession>
<dbReference type="AlphaFoldDB" id="A0AAU7BTG7"/>
<organism evidence="2">
    <name type="scientific">Pontimicrobium sp. SW4</name>
    <dbReference type="NCBI Taxonomy" id="3153519"/>
    <lineage>
        <taxon>Bacteria</taxon>
        <taxon>Pseudomonadati</taxon>
        <taxon>Bacteroidota</taxon>
        <taxon>Flavobacteriia</taxon>
        <taxon>Flavobacteriales</taxon>
        <taxon>Flavobacteriaceae</taxon>
        <taxon>Pontimicrobium</taxon>
    </lineage>
</organism>
<reference evidence="2" key="1">
    <citation type="submission" date="2024-05" db="EMBL/GenBank/DDBJ databases">
        <title>Pontimicrobium maritimus sp. nov., isolated form sea water.</title>
        <authorList>
            <person name="Muhammad N."/>
            <person name="Vuong T.Q."/>
            <person name="Han H.L."/>
            <person name="Kim S.-G."/>
        </authorList>
    </citation>
    <scope>NUCLEOTIDE SEQUENCE</scope>
    <source>
        <strain evidence="2">SW4</strain>
    </source>
</reference>
<name>A0AAU7BTG7_9FLAO</name>
<dbReference type="GO" id="GO:0008270">
    <property type="term" value="F:zinc ion binding"/>
    <property type="evidence" value="ECO:0007669"/>
    <property type="project" value="InterPro"/>
</dbReference>
<proteinExistence type="predicted"/>
<keyword evidence="2" id="KW-0645">Protease</keyword>